<dbReference type="InterPro" id="IPR047111">
    <property type="entry name" value="YbaP-like"/>
</dbReference>
<dbReference type="GeneID" id="56890985"/>
<dbReference type="InterPro" id="IPR002816">
    <property type="entry name" value="TraB/PrgY/GumN_fam"/>
</dbReference>
<dbReference type="Proteomes" id="UP000029986">
    <property type="component" value="Chromosome"/>
</dbReference>
<gene>
    <name evidence="1" type="ORF">AT03_16355</name>
</gene>
<sequence>MTQWLRKLALWLGIIPTTTYAYPALDIHLQGGIHLHLVGSIHMGTENMSPLPAALIQRLKRADALIVEADITQASPSFDTAEVAEALESQLSPELWQQVLQRCQETGIPANAIQHYPAWRTALTLQAQQAHQLGLRSEYGIDYQMLRFAQQTSLKTIELEGADTQMALLYALPDNGIVLLKDTLAHWHTNARLLQTLIGWWISPTESIATTELPATFSDDLYQILMGERNHKWQKMLLALPAGNYVVAVGALHLYSEGNLPELLAPYVIH</sequence>
<reference evidence="1 2" key="1">
    <citation type="journal article" date="2014" name="Gut Pathog.">
        <title>Gene clusters of Hafnia alvei strain FB1 important in survival and pathogenesis: a draft genome perspective.</title>
        <authorList>
            <person name="Tan J.Y."/>
            <person name="Yin W.F."/>
            <person name="Chan K.G."/>
        </authorList>
    </citation>
    <scope>NUCLEOTIDE SEQUENCE [LARGE SCALE GENOMIC DNA]</scope>
    <source>
        <strain evidence="1 2">FB1</strain>
    </source>
</reference>
<evidence type="ECO:0000313" key="2">
    <source>
        <dbReference type="Proteomes" id="UP000029986"/>
    </source>
</evidence>
<accession>A0A097R4Z6</accession>
<dbReference type="CDD" id="cd14789">
    <property type="entry name" value="Tiki"/>
    <property type="match status" value="1"/>
</dbReference>
<dbReference type="PANTHER" id="PTHR40590">
    <property type="entry name" value="CYTOPLASMIC PROTEIN-RELATED"/>
    <property type="match status" value="1"/>
</dbReference>
<organism evidence="1 2">
    <name type="scientific">Hafnia alvei FB1</name>
    <dbReference type="NCBI Taxonomy" id="1453496"/>
    <lineage>
        <taxon>Bacteria</taxon>
        <taxon>Pseudomonadati</taxon>
        <taxon>Pseudomonadota</taxon>
        <taxon>Gammaproteobacteria</taxon>
        <taxon>Enterobacterales</taxon>
        <taxon>Hafniaceae</taxon>
        <taxon>Hafnia</taxon>
    </lineage>
</organism>
<dbReference type="HOGENOM" id="CLU_057525_3_0_6"/>
<dbReference type="PANTHER" id="PTHR40590:SF1">
    <property type="entry name" value="CYTOPLASMIC PROTEIN"/>
    <property type="match status" value="1"/>
</dbReference>
<dbReference type="RefSeq" id="WP_025799900.1">
    <property type="nucleotide sequence ID" value="NZ_CP009706.1"/>
</dbReference>
<dbReference type="KEGG" id="hav:AT03_16355"/>
<dbReference type="EMBL" id="CP009706">
    <property type="protein sequence ID" value="AIU73805.1"/>
    <property type="molecule type" value="Genomic_DNA"/>
</dbReference>
<dbReference type="PATRIC" id="fig|1453496.5.peg.3349"/>
<dbReference type="Pfam" id="PF01963">
    <property type="entry name" value="TraB_PrgY_gumN"/>
    <property type="match status" value="1"/>
</dbReference>
<dbReference type="OrthoDB" id="357294at2"/>
<dbReference type="eggNOG" id="COG3735">
    <property type="taxonomic scope" value="Bacteria"/>
</dbReference>
<protein>
    <submittedName>
        <fullName evidence="1">Conjugal transfer protein TraB</fullName>
    </submittedName>
</protein>
<dbReference type="AlphaFoldDB" id="A0A097R4Z6"/>
<keyword evidence="2" id="KW-1185">Reference proteome</keyword>
<evidence type="ECO:0000313" key="1">
    <source>
        <dbReference type="EMBL" id="AIU73805.1"/>
    </source>
</evidence>
<name>A0A097R4Z6_HAFAL</name>
<proteinExistence type="predicted"/>